<comment type="caution">
    <text evidence="3">The sequence shown here is derived from an EMBL/GenBank/DDBJ whole genome shotgun (WGS) entry which is preliminary data.</text>
</comment>
<dbReference type="CDD" id="cd00431">
    <property type="entry name" value="cysteine_hydrolases"/>
    <property type="match status" value="1"/>
</dbReference>
<reference evidence="3 4" key="1">
    <citation type="submission" date="2022-04" db="EMBL/GenBank/DDBJ databases">
        <title>Genome diversity in the genus Frankia.</title>
        <authorList>
            <person name="Carlos-Shanley C."/>
            <person name="Hahn D."/>
        </authorList>
    </citation>
    <scope>NUCLEOTIDE SEQUENCE [LARGE SCALE GENOMIC DNA]</scope>
    <source>
        <strain evidence="3 4">Ag45/Mut15</strain>
    </source>
</reference>
<evidence type="ECO:0000313" key="4">
    <source>
        <dbReference type="Proteomes" id="UP001201873"/>
    </source>
</evidence>
<evidence type="ECO:0000256" key="1">
    <source>
        <dbReference type="ARBA" id="ARBA00022801"/>
    </source>
</evidence>
<feature type="domain" description="Isochorismatase-like" evidence="2">
    <location>
        <begin position="36"/>
        <end position="222"/>
    </location>
</feature>
<dbReference type="InterPro" id="IPR050272">
    <property type="entry name" value="Isochorismatase-like_hydrls"/>
</dbReference>
<dbReference type="SUPFAM" id="SSF52499">
    <property type="entry name" value="Isochorismatase-like hydrolases"/>
    <property type="match status" value="1"/>
</dbReference>
<dbReference type="Pfam" id="PF00857">
    <property type="entry name" value="Isochorismatase"/>
    <property type="match status" value="1"/>
</dbReference>
<name>A0ABT0K0F0_9ACTN</name>
<evidence type="ECO:0000259" key="2">
    <source>
        <dbReference type="Pfam" id="PF00857"/>
    </source>
</evidence>
<dbReference type="RefSeq" id="WP_248825514.1">
    <property type="nucleotide sequence ID" value="NZ_JALKFT010000015.1"/>
</dbReference>
<gene>
    <name evidence="3" type="ORF">MXD59_15995</name>
</gene>
<dbReference type="InterPro" id="IPR036380">
    <property type="entry name" value="Isochorismatase-like_sf"/>
</dbReference>
<dbReference type="GO" id="GO:0016787">
    <property type="term" value="F:hydrolase activity"/>
    <property type="evidence" value="ECO:0007669"/>
    <property type="project" value="UniProtKB-KW"/>
</dbReference>
<proteinExistence type="predicted"/>
<dbReference type="PANTHER" id="PTHR43540">
    <property type="entry name" value="PEROXYUREIDOACRYLATE/UREIDOACRYLATE AMIDOHYDROLASE-RELATED"/>
    <property type="match status" value="1"/>
</dbReference>
<dbReference type="EMBL" id="JALKFT010000015">
    <property type="protein sequence ID" value="MCK9877258.1"/>
    <property type="molecule type" value="Genomic_DNA"/>
</dbReference>
<evidence type="ECO:0000313" key="3">
    <source>
        <dbReference type="EMBL" id="MCK9877258.1"/>
    </source>
</evidence>
<dbReference type="PANTHER" id="PTHR43540:SF9">
    <property type="entry name" value="FAMILY HYDROLASE, PUTATIVE (AFU_ORTHOLOGUE AFUA_2G08700)-RELATED"/>
    <property type="match status" value="1"/>
</dbReference>
<dbReference type="InterPro" id="IPR000868">
    <property type="entry name" value="Isochorismatase-like_dom"/>
</dbReference>
<sequence length="253" mass="26335">MTDTASTPTETPTGPVGTPLTVGARPYDFAFDPATTALVLIDMQRDFLEPGGFGESLGNDVGQLRGTIEPLRAVLAAARAAGLTVIHTREGHLPDLSDLPAAKLHRGNATLRIGDVGPKGRILIRGEYGQDIIDELAPIDGETVIDKPGKGAFYATAFGDVLRAKGITSLVVTGVTTEVCVHTTVREANDRGYECLVLSDCVGSYFPDFQRVALEMVAAQGGIFGWVAPSPAFLAALEPLLATATAAAASTAS</sequence>
<protein>
    <submittedName>
        <fullName evidence="3">Cysteine hydrolase</fullName>
    </submittedName>
</protein>
<dbReference type="Proteomes" id="UP001201873">
    <property type="component" value="Unassembled WGS sequence"/>
</dbReference>
<organism evidence="3 4">
    <name type="scientific">Frankia umida</name>
    <dbReference type="NCBI Taxonomy" id="573489"/>
    <lineage>
        <taxon>Bacteria</taxon>
        <taxon>Bacillati</taxon>
        <taxon>Actinomycetota</taxon>
        <taxon>Actinomycetes</taxon>
        <taxon>Frankiales</taxon>
        <taxon>Frankiaceae</taxon>
        <taxon>Frankia</taxon>
    </lineage>
</organism>
<keyword evidence="4" id="KW-1185">Reference proteome</keyword>
<keyword evidence="1 3" id="KW-0378">Hydrolase</keyword>
<accession>A0ABT0K0F0</accession>
<dbReference type="Gene3D" id="3.40.50.850">
    <property type="entry name" value="Isochorismatase-like"/>
    <property type="match status" value="1"/>
</dbReference>